<accession>A0ABP8NSP7</accession>
<dbReference type="EMBL" id="BAABGA010000112">
    <property type="protein sequence ID" value="GAA4470396.1"/>
    <property type="molecule type" value="Genomic_DNA"/>
</dbReference>
<feature type="domain" description="Methionyl-tRNA formyltransferase-like C-terminal" evidence="1">
    <location>
        <begin position="166"/>
        <end position="223"/>
    </location>
</feature>
<dbReference type="InterPro" id="IPR036477">
    <property type="entry name" value="Formyl_transf_N_sf"/>
</dbReference>
<evidence type="ECO:0000313" key="3">
    <source>
        <dbReference type="Proteomes" id="UP001500840"/>
    </source>
</evidence>
<dbReference type="InterPro" id="IPR011034">
    <property type="entry name" value="Formyl_transferase-like_C_sf"/>
</dbReference>
<dbReference type="Gene3D" id="3.40.50.170">
    <property type="entry name" value="Formyl transferase, N-terminal domain"/>
    <property type="match status" value="1"/>
</dbReference>
<dbReference type="Gene3D" id="3.10.25.20">
    <property type="match status" value="1"/>
</dbReference>
<dbReference type="Proteomes" id="UP001500840">
    <property type="component" value="Unassembled WGS sequence"/>
</dbReference>
<dbReference type="RefSeq" id="WP_345327738.1">
    <property type="nucleotide sequence ID" value="NZ_BAABGA010000112.1"/>
</dbReference>
<dbReference type="Pfam" id="PF21553">
    <property type="entry name" value="Formyl_trans_C_2"/>
    <property type="match status" value="1"/>
</dbReference>
<dbReference type="SUPFAM" id="SSF50486">
    <property type="entry name" value="FMT C-terminal domain-like"/>
    <property type="match status" value="1"/>
</dbReference>
<evidence type="ECO:0000259" key="1">
    <source>
        <dbReference type="Pfam" id="PF21553"/>
    </source>
</evidence>
<gene>
    <name evidence="2" type="ORF">GCM10023156_63600</name>
</gene>
<proteinExistence type="predicted"/>
<sequence length="241" mass="27343">MTPRKYLVAGRQPWNLRHFREILSQQPGHWDFCSDSQQLNQFPLDQYRYIFFLHWSEWIPQEILDQCECVCFHMTDVPYGRGGSPLQNLIARGHRDTVLTALKMTAEFDAGPVYAKRPLSLEGSTAEEIFIRASKLSCEMAIDIANNAPTPTPQTGDPVVFMRRSPADSVLPSDTEDLTTVFDHIRMLDAAGYPPAFLEIGNLRLEFSRAALYDGEVRADVRIRVAEPSNDSDIHPDSEQT</sequence>
<comment type="caution">
    <text evidence="2">The sequence shown here is derived from an EMBL/GenBank/DDBJ whole genome shotgun (WGS) entry which is preliminary data.</text>
</comment>
<name>A0ABP8NSP7_9BACT</name>
<reference evidence="3" key="1">
    <citation type="journal article" date="2019" name="Int. J. Syst. Evol. Microbiol.">
        <title>The Global Catalogue of Microorganisms (GCM) 10K type strain sequencing project: providing services to taxonomists for standard genome sequencing and annotation.</title>
        <authorList>
            <consortium name="The Broad Institute Genomics Platform"/>
            <consortium name="The Broad Institute Genome Sequencing Center for Infectious Disease"/>
            <person name="Wu L."/>
            <person name="Ma J."/>
        </authorList>
    </citation>
    <scope>NUCLEOTIDE SEQUENCE [LARGE SCALE GENOMIC DNA]</scope>
    <source>
        <strain evidence="3">JCM 17759</strain>
    </source>
</reference>
<dbReference type="CDD" id="cd08821">
    <property type="entry name" value="FMT_core_like_1"/>
    <property type="match status" value="1"/>
</dbReference>
<organism evidence="2 3">
    <name type="scientific">Novipirellula rosea</name>
    <dbReference type="NCBI Taxonomy" id="1031540"/>
    <lineage>
        <taxon>Bacteria</taxon>
        <taxon>Pseudomonadati</taxon>
        <taxon>Planctomycetota</taxon>
        <taxon>Planctomycetia</taxon>
        <taxon>Pirellulales</taxon>
        <taxon>Pirellulaceae</taxon>
        <taxon>Novipirellula</taxon>
    </lineage>
</organism>
<evidence type="ECO:0000313" key="2">
    <source>
        <dbReference type="EMBL" id="GAA4470396.1"/>
    </source>
</evidence>
<protein>
    <recommendedName>
        <fullName evidence="1">Methionyl-tRNA formyltransferase-like C-terminal domain-containing protein</fullName>
    </recommendedName>
</protein>
<keyword evidence="3" id="KW-1185">Reference proteome</keyword>
<dbReference type="InterPro" id="IPR049355">
    <property type="entry name" value="Formyl_trans-like_C"/>
</dbReference>
<dbReference type="SUPFAM" id="SSF53328">
    <property type="entry name" value="Formyltransferase"/>
    <property type="match status" value="1"/>
</dbReference>